<accession>A0A9N7TPH4</accession>
<feature type="compositionally biased region" description="Polar residues" evidence="1">
    <location>
        <begin position="152"/>
        <end position="163"/>
    </location>
</feature>
<reference evidence="2" key="1">
    <citation type="submission" date="2020-03" db="EMBL/GenBank/DDBJ databases">
        <authorList>
            <person name="Weist P."/>
        </authorList>
    </citation>
    <scope>NUCLEOTIDE SEQUENCE</scope>
</reference>
<feature type="region of interest" description="Disordered" evidence="1">
    <location>
        <begin position="95"/>
        <end position="163"/>
    </location>
</feature>
<protein>
    <submittedName>
        <fullName evidence="2">Uncharacterized protein</fullName>
    </submittedName>
</protein>
<name>A0A9N7TPH4_PLEPL</name>
<evidence type="ECO:0000313" key="2">
    <source>
        <dbReference type="EMBL" id="CAB1416201.1"/>
    </source>
</evidence>
<evidence type="ECO:0000313" key="3">
    <source>
        <dbReference type="Proteomes" id="UP001153269"/>
    </source>
</evidence>
<organism evidence="2 3">
    <name type="scientific">Pleuronectes platessa</name>
    <name type="common">European plaice</name>
    <dbReference type="NCBI Taxonomy" id="8262"/>
    <lineage>
        <taxon>Eukaryota</taxon>
        <taxon>Metazoa</taxon>
        <taxon>Chordata</taxon>
        <taxon>Craniata</taxon>
        <taxon>Vertebrata</taxon>
        <taxon>Euteleostomi</taxon>
        <taxon>Actinopterygii</taxon>
        <taxon>Neopterygii</taxon>
        <taxon>Teleostei</taxon>
        <taxon>Neoteleostei</taxon>
        <taxon>Acanthomorphata</taxon>
        <taxon>Carangaria</taxon>
        <taxon>Pleuronectiformes</taxon>
        <taxon>Pleuronectoidei</taxon>
        <taxon>Pleuronectidae</taxon>
        <taxon>Pleuronectes</taxon>
    </lineage>
</organism>
<comment type="caution">
    <text evidence="2">The sequence shown here is derived from an EMBL/GenBank/DDBJ whole genome shotgun (WGS) entry which is preliminary data.</text>
</comment>
<gene>
    <name evidence="2" type="ORF">PLEPLA_LOCUS3992</name>
</gene>
<evidence type="ECO:0000256" key="1">
    <source>
        <dbReference type="SAM" id="MobiDB-lite"/>
    </source>
</evidence>
<dbReference type="EMBL" id="CADEAL010000196">
    <property type="protein sequence ID" value="CAB1416201.1"/>
    <property type="molecule type" value="Genomic_DNA"/>
</dbReference>
<proteinExistence type="predicted"/>
<dbReference type="AlphaFoldDB" id="A0A9N7TPH4"/>
<dbReference type="Proteomes" id="UP001153269">
    <property type="component" value="Unassembled WGS sequence"/>
</dbReference>
<keyword evidence="3" id="KW-1185">Reference proteome</keyword>
<sequence>MAQSPFVSSLKSAEGPSQRSVLYSLILPIWEPLHGERQILPIAHTPLTPTILPCPLHPSLGLPSLLLPPPPLHREGIYILIGRAAHHLRMRSMTVPSQLSLGTKQKAHQEQDGEEEEEAREGGRGRMVPRHSCSVTRPLDEVSARSTESEVNKSTGSTSIQRP</sequence>
<feature type="compositionally biased region" description="Basic and acidic residues" evidence="1">
    <location>
        <begin position="138"/>
        <end position="151"/>
    </location>
</feature>